<reference evidence="5 6" key="1">
    <citation type="submission" date="2018-06" db="EMBL/GenBank/DDBJ databases">
        <title>Three novel Pseudomonas species isolated from symptomatic oak.</title>
        <authorList>
            <person name="Bueno-Gonzalez V."/>
            <person name="Brady C."/>
        </authorList>
    </citation>
    <scope>NUCLEOTIDE SEQUENCE [LARGE SCALE GENOMIC DNA]</scope>
    <source>
        <strain evidence="5 6">P17C</strain>
    </source>
</reference>
<feature type="domain" description="FecR N-terminal" evidence="4">
    <location>
        <begin position="38"/>
        <end position="78"/>
    </location>
</feature>
<protein>
    <submittedName>
        <fullName evidence="5">Iron dicitrate transport regulator FecR</fullName>
    </submittedName>
</protein>
<dbReference type="EMBL" id="QJUP01000014">
    <property type="protein sequence ID" value="TBU96026.1"/>
    <property type="molecule type" value="Genomic_DNA"/>
</dbReference>
<keyword evidence="2" id="KW-1133">Transmembrane helix</keyword>
<accession>A0A4Q9R7M6</accession>
<evidence type="ECO:0000256" key="2">
    <source>
        <dbReference type="SAM" id="Phobius"/>
    </source>
</evidence>
<gene>
    <name evidence="5" type="ORF">DNJ96_11295</name>
</gene>
<dbReference type="Pfam" id="PF04773">
    <property type="entry name" value="FecR"/>
    <property type="match status" value="1"/>
</dbReference>
<feature type="compositionally biased region" description="Polar residues" evidence="1">
    <location>
        <begin position="1"/>
        <end position="11"/>
    </location>
</feature>
<dbReference type="InterPro" id="IPR032623">
    <property type="entry name" value="FecR_N"/>
</dbReference>
<comment type="caution">
    <text evidence="5">The sequence shown here is derived from an EMBL/GenBank/DDBJ whole genome shotgun (WGS) entry which is preliminary data.</text>
</comment>
<feature type="region of interest" description="Disordered" evidence="1">
    <location>
        <begin position="253"/>
        <end position="272"/>
    </location>
</feature>
<dbReference type="InterPro" id="IPR006860">
    <property type="entry name" value="FecR"/>
</dbReference>
<dbReference type="PANTHER" id="PTHR30273:SF2">
    <property type="entry name" value="PROTEIN FECR"/>
    <property type="match status" value="1"/>
</dbReference>
<evidence type="ECO:0000313" key="6">
    <source>
        <dbReference type="Proteomes" id="UP000292639"/>
    </source>
</evidence>
<feature type="region of interest" description="Disordered" evidence="1">
    <location>
        <begin position="91"/>
        <end position="110"/>
    </location>
</feature>
<dbReference type="InterPro" id="IPR012373">
    <property type="entry name" value="Ferrdict_sens_TM"/>
</dbReference>
<feature type="transmembrane region" description="Helical" evidence="2">
    <location>
        <begin position="120"/>
        <end position="138"/>
    </location>
</feature>
<feature type="domain" description="FecR protein" evidence="3">
    <location>
        <begin position="145"/>
        <end position="235"/>
    </location>
</feature>
<dbReference type="Gene3D" id="3.55.50.30">
    <property type="match status" value="1"/>
</dbReference>
<dbReference type="Proteomes" id="UP000292639">
    <property type="component" value="Unassembled WGS sequence"/>
</dbReference>
<name>A0A4Q9R7M6_9GAMM</name>
<dbReference type="AlphaFoldDB" id="A0A4Q9R7M6"/>
<feature type="compositionally biased region" description="Low complexity" evidence="1">
    <location>
        <begin position="253"/>
        <end position="268"/>
    </location>
</feature>
<evidence type="ECO:0000256" key="1">
    <source>
        <dbReference type="SAM" id="MobiDB-lite"/>
    </source>
</evidence>
<evidence type="ECO:0000313" key="5">
    <source>
        <dbReference type="EMBL" id="TBU96026.1"/>
    </source>
</evidence>
<keyword evidence="6" id="KW-1185">Reference proteome</keyword>
<proteinExistence type="predicted"/>
<dbReference type="Pfam" id="PF16220">
    <property type="entry name" value="DUF4880"/>
    <property type="match status" value="1"/>
</dbReference>
<dbReference type="PANTHER" id="PTHR30273">
    <property type="entry name" value="PERIPLASMIC SIGNAL SENSOR AND SIGMA FACTOR ACTIVATOR FECR-RELATED"/>
    <property type="match status" value="1"/>
</dbReference>
<evidence type="ECO:0000259" key="4">
    <source>
        <dbReference type="Pfam" id="PF16220"/>
    </source>
</evidence>
<keyword evidence="2" id="KW-0812">Transmembrane</keyword>
<feature type="region of interest" description="Disordered" evidence="1">
    <location>
        <begin position="1"/>
        <end position="28"/>
    </location>
</feature>
<organism evidence="5 6">
    <name type="scientific">Stutzerimonas kirkiae</name>
    <dbReference type="NCBI Taxonomy" id="2211392"/>
    <lineage>
        <taxon>Bacteria</taxon>
        <taxon>Pseudomonadati</taxon>
        <taxon>Pseudomonadota</taxon>
        <taxon>Gammaproteobacteria</taxon>
        <taxon>Pseudomonadales</taxon>
        <taxon>Pseudomonadaceae</taxon>
        <taxon>Stutzerimonas</taxon>
    </lineage>
</organism>
<dbReference type="PIRSF" id="PIRSF018266">
    <property type="entry name" value="FecR"/>
    <property type="match status" value="1"/>
</dbReference>
<dbReference type="GO" id="GO:0016989">
    <property type="term" value="F:sigma factor antagonist activity"/>
    <property type="evidence" value="ECO:0007669"/>
    <property type="project" value="TreeGrafter"/>
</dbReference>
<dbReference type="Gene3D" id="2.60.120.1440">
    <property type="match status" value="1"/>
</dbReference>
<evidence type="ECO:0000259" key="3">
    <source>
        <dbReference type="Pfam" id="PF04773"/>
    </source>
</evidence>
<keyword evidence="2" id="KW-0472">Membrane</keyword>
<sequence>MRTQMDATKQPNDFPPLPGATADDMPGTAEAFDPVWETALNWQLNLCRAPADSALREELQQWLQADPSHAEAYRRASRTCALMDQARAAAGRQPTPLSVSPFGAGAGRVPPRRRRHQRRVLLGGLAACLVLLWLGWPASPPQLQEYRSQVGEIRQVLLDDGSLLHLDTDTHLSVNLQPGSRDLVLHGGRAFFEVSPDRRRPFRVEVGELQVLVTGTAFQTSLTSQQAQIDLQSGSLQVSVAGRQVPPLEPGEQLSLQRQSGQLSRQTRPPQQMGSWRQHQLLAEDQPLDQVIRELARYYPGRVELASPALASRRVTGLYDLRTPLASLRSAIGPHDGTLQELPDGQLRITLD</sequence>